<dbReference type="InterPro" id="IPR039421">
    <property type="entry name" value="Type_1_exporter"/>
</dbReference>
<keyword evidence="7" id="KW-0547">Nucleotide-binding</keyword>
<feature type="transmembrane region" description="Helical" evidence="5">
    <location>
        <begin position="160"/>
        <end position="179"/>
    </location>
</feature>
<dbReference type="GO" id="GO:0015421">
    <property type="term" value="F:ABC-type oligopeptide transporter activity"/>
    <property type="evidence" value="ECO:0007669"/>
    <property type="project" value="TreeGrafter"/>
</dbReference>
<evidence type="ECO:0000313" key="7">
    <source>
        <dbReference type="EMBL" id="HJE89466.1"/>
    </source>
</evidence>
<dbReference type="PROSITE" id="PS00211">
    <property type="entry name" value="ABC_TRANSPORTER_1"/>
    <property type="match status" value="1"/>
</dbReference>
<dbReference type="EMBL" id="DYXM01000007">
    <property type="protein sequence ID" value="HJE89466.1"/>
    <property type="molecule type" value="Genomic_DNA"/>
</dbReference>
<dbReference type="Gene3D" id="3.40.50.300">
    <property type="entry name" value="P-loop containing nucleotide triphosphate hydrolases"/>
    <property type="match status" value="1"/>
</dbReference>
<organism evidence="7 8">
    <name type="scientific">Dietzia timorensis</name>
    <dbReference type="NCBI Taxonomy" id="499555"/>
    <lineage>
        <taxon>Bacteria</taxon>
        <taxon>Bacillati</taxon>
        <taxon>Actinomycetota</taxon>
        <taxon>Actinomycetes</taxon>
        <taxon>Mycobacteriales</taxon>
        <taxon>Dietziaceae</taxon>
        <taxon>Dietzia</taxon>
    </lineage>
</organism>
<dbReference type="Gene3D" id="1.20.1560.10">
    <property type="entry name" value="ABC transporter type 1, transmembrane domain"/>
    <property type="match status" value="1"/>
</dbReference>
<dbReference type="GO" id="GO:0005524">
    <property type="term" value="F:ATP binding"/>
    <property type="evidence" value="ECO:0007669"/>
    <property type="project" value="UniProtKB-KW"/>
</dbReference>
<comment type="caution">
    <text evidence="7">The sequence shown here is derived from an EMBL/GenBank/DDBJ whole genome shotgun (WGS) entry which is preliminary data.</text>
</comment>
<accession>A0A921JY42</accession>
<evidence type="ECO:0000256" key="1">
    <source>
        <dbReference type="ARBA" id="ARBA00004651"/>
    </source>
</evidence>
<keyword evidence="2 5" id="KW-0812">Transmembrane</keyword>
<dbReference type="InterPro" id="IPR036640">
    <property type="entry name" value="ABC1_TM_sf"/>
</dbReference>
<dbReference type="RefSeq" id="WP_303910176.1">
    <property type="nucleotide sequence ID" value="NZ_DYXM01000007.1"/>
</dbReference>
<feature type="transmembrane region" description="Helical" evidence="5">
    <location>
        <begin position="185"/>
        <end position="204"/>
    </location>
</feature>
<protein>
    <submittedName>
        <fullName evidence="7">ABC transporter ATP-binding protein/permease</fullName>
    </submittedName>
</protein>
<dbReference type="SUPFAM" id="SSF90123">
    <property type="entry name" value="ABC transporter transmembrane region"/>
    <property type="match status" value="1"/>
</dbReference>
<dbReference type="PROSITE" id="PS50929">
    <property type="entry name" value="ABC_TM1F"/>
    <property type="match status" value="1"/>
</dbReference>
<feature type="transmembrane region" description="Helical" evidence="5">
    <location>
        <begin position="305"/>
        <end position="328"/>
    </location>
</feature>
<name>A0A921JY42_9ACTN</name>
<evidence type="ECO:0000256" key="5">
    <source>
        <dbReference type="SAM" id="Phobius"/>
    </source>
</evidence>
<dbReference type="GO" id="GO:0005886">
    <property type="term" value="C:plasma membrane"/>
    <property type="evidence" value="ECO:0007669"/>
    <property type="project" value="UniProtKB-SubCell"/>
</dbReference>
<feature type="transmembrane region" description="Helical" evidence="5">
    <location>
        <begin position="275"/>
        <end position="293"/>
    </location>
</feature>
<reference evidence="7" key="2">
    <citation type="submission" date="2021-09" db="EMBL/GenBank/DDBJ databases">
        <authorList>
            <person name="Gilroy R."/>
        </authorList>
    </citation>
    <scope>NUCLEOTIDE SEQUENCE</scope>
    <source>
        <strain evidence="7">ChiGjej1B1-18357</strain>
    </source>
</reference>
<comment type="subcellular location">
    <subcellularLocation>
        <location evidence="1">Cell membrane</location>
        <topology evidence="1">Multi-pass membrane protein</topology>
    </subcellularLocation>
</comment>
<feature type="domain" description="ABC transmembrane type-1" evidence="6">
    <location>
        <begin position="50"/>
        <end position="309"/>
    </location>
</feature>
<dbReference type="Proteomes" id="UP000776650">
    <property type="component" value="Unassembled WGS sequence"/>
</dbReference>
<evidence type="ECO:0000256" key="4">
    <source>
        <dbReference type="ARBA" id="ARBA00023136"/>
    </source>
</evidence>
<reference evidence="7" key="1">
    <citation type="journal article" date="2021" name="PeerJ">
        <title>Extensive microbial diversity within the chicken gut microbiome revealed by metagenomics and culture.</title>
        <authorList>
            <person name="Gilroy R."/>
            <person name="Ravi A."/>
            <person name="Getino M."/>
            <person name="Pursley I."/>
            <person name="Horton D.L."/>
            <person name="Alikhan N.F."/>
            <person name="Baker D."/>
            <person name="Gharbi K."/>
            <person name="Hall N."/>
            <person name="Watson M."/>
            <person name="Adriaenssens E.M."/>
            <person name="Foster-Nyarko E."/>
            <person name="Jarju S."/>
            <person name="Secka A."/>
            <person name="Antonio M."/>
            <person name="Oren A."/>
            <person name="Chaudhuri R.R."/>
            <person name="La Ragione R."/>
            <person name="Hildebrand F."/>
            <person name="Pallen M.J."/>
        </authorList>
    </citation>
    <scope>NUCLEOTIDE SEQUENCE</scope>
    <source>
        <strain evidence="7">ChiGjej1B1-18357</strain>
    </source>
</reference>
<dbReference type="InterPro" id="IPR003439">
    <property type="entry name" value="ABC_transporter-like_ATP-bd"/>
</dbReference>
<dbReference type="InterPro" id="IPR017871">
    <property type="entry name" value="ABC_transporter-like_CS"/>
</dbReference>
<dbReference type="InterPro" id="IPR027417">
    <property type="entry name" value="P-loop_NTPase"/>
</dbReference>
<dbReference type="AlphaFoldDB" id="A0A921JY42"/>
<evidence type="ECO:0000256" key="3">
    <source>
        <dbReference type="ARBA" id="ARBA00022989"/>
    </source>
</evidence>
<feature type="transmembrane region" description="Helical" evidence="5">
    <location>
        <begin position="82"/>
        <end position="103"/>
    </location>
</feature>
<keyword evidence="3 5" id="KW-1133">Transmembrane helix</keyword>
<evidence type="ECO:0000313" key="8">
    <source>
        <dbReference type="Proteomes" id="UP000776650"/>
    </source>
</evidence>
<dbReference type="Pfam" id="PF00005">
    <property type="entry name" value="ABC_tran"/>
    <property type="match status" value="1"/>
</dbReference>
<sequence length="525" mass="55317">MPRNYRRMPTWAWFVPEVPPQEPGLIDDARWTSNGRAAWALLMSHPVAVVVIVSTLAVNAFIGAMSSIVIGRGVEFAFGEGSATRVLIPCAVIAGLLFVGWVLEATGDAMTDVAQARTVHALRLSLTERLLHSRESGLAPGHVLNTVDEDSNQVGELKQLINFPVMMVGMLIGAVVLLAPTSLVISLLLVLGGVCTALASVFTARPISRISAKRRAAESDTVSMATDYAQGSRVVKGLGAVAATETRFREATDTALGFMLTDARITATLTFVRQLVPSVFTVGVVAYAAMLAWNDEIGEGELISVTLLAPPVLTVTGHSLGFLTEFWARGTTSAGRIRTLVGALRPRIADADDAVVRPGPGLTIWSPHTSAGQHDAARRAQRLSTHDDILVLPHAVNIFEGTLADNIDPLGTAGEARVREALDVAACGDIVRRLGGGEAGPLPRGEIGEAGLNLSGGQRQRVALARALATGAETLVLDDPTTGLDAVTADDVARAVASYRKGTSTVIITSSRAWIAVADSVEELR</sequence>
<dbReference type="InterPro" id="IPR011527">
    <property type="entry name" value="ABC1_TM_dom"/>
</dbReference>
<dbReference type="PANTHER" id="PTHR43394:SF1">
    <property type="entry name" value="ATP-BINDING CASSETTE SUB-FAMILY B MEMBER 10, MITOCHONDRIAL"/>
    <property type="match status" value="1"/>
</dbReference>
<evidence type="ECO:0000256" key="2">
    <source>
        <dbReference type="ARBA" id="ARBA00022692"/>
    </source>
</evidence>
<keyword evidence="7" id="KW-0067">ATP-binding</keyword>
<evidence type="ECO:0000259" key="6">
    <source>
        <dbReference type="PROSITE" id="PS50929"/>
    </source>
</evidence>
<feature type="transmembrane region" description="Helical" evidence="5">
    <location>
        <begin position="39"/>
        <end position="62"/>
    </location>
</feature>
<proteinExistence type="predicted"/>
<keyword evidence="4 5" id="KW-0472">Membrane</keyword>
<dbReference type="SUPFAM" id="SSF52540">
    <property type="entry name" value="P-loop containing nucleoside triphosphate hydrolases"/>
    <property type="match status" value="1"/>
</dbReference>
<dbReference type="GO" id="GO:0016887">
    <property type="term" value="F:ATP hydrolysis activity"/>
    <property type="evidence" value="ECO:0007669"/>
    <property type="project" value="InterPro"/>
</dbReference>
<dbReference type="PANTHER" id="PTHR43394">
    <property type="entry name" value="ATP-DEPENDENT PERMEASE MDL1, MITOCHONDRIAL"/>
    <property type="match status" value="1"/>
</dbReference>
<gene>
    <name evidence="7" type="ORF">K8V11_00460</name>
</gene>
<dbReference type="Pfam" id="PF00664">
    <property type="entry name" value="ABC_membrane"/>
    <property type="match status" value="1"/>
</dbReference>